<evidence type="ECO:0000313" key="4">
    <source>
        <dbReference type="Proteomes" id="UP001596915"/>
    </source>
</evidence>
<accession>A0ABW2X794</accession>
<protein>
    <submittedName>
        <fullName evidence="3">DUF6879 family protein</fullName>
    </submittedName>
</protein>
<name>A0ABW2X794_9ACTN</name>
<feature type="region of interest" description="Disordered" evidence="1">
    <location>
        <begin position="77"/>
        <end position="111"/>
    </location>
</feature>
<organism evidence="3 4">
    <name type="scientific">Streptomyces sanglieri</name>
    <dbReference type="NCBI Taxonomy" id="193460"/>
    <lineage>
        <taxon>Bacteria</taxon>
        <taxon>Bacillati</taxon>
        <taxon>Actinomycetota</taxon>
        <taxon>Actinomycetes</taxon>
        <taxon>Kitasatosporales</taxon>
        <taxon>Streptomycetaceae</taxon>
        <taxon>Streptomyces</taxon>
    </lineage>
</organism>
<gene>
    <name evidence="3" type="ORF">ACFQ2K_49755</name>
</gene>
<proteinExistence type="predicted"/>
<keyword evidence="4" id="KW-1185">Reference proteome</keyword>
<evidence type="ECO:0000313" key="3">
    <source>
        <dbReference type="EMBL" id="MFD0629512.1"/>
    </source>
</evidence>
<dbReference type="EMBL" id="JBHTGL010000008">
    <property type="protein sequence ID" value="MFD0629512.1"/>
    <property type="molecule type" value="Genomic_DNA"/>
</dbReference>
<dbReference type="Proteomes" id="UP001596915">
    <property type="component" value="Unassembled WGS sequence"/>
</dbReference>
<comment type="caution">
    <text evidence="3">The sequence shown here is derived from an EMBL/GenBank/DDBJ whole genome shotgun (WGS) entry which is preliminary data.</text>
</comment>
<dbReference type="InterPro" id="IPR049244">
    <property type="entry name" value="DUF6879"/>
</dbReference>
<dbReference type="Pfam" id="PF21806">
    <property type="entry name" value="DUF6879"/>
    <property type="match status" value="1"/>
</dbReference>
<sequence length="140" mass="15768">MWPWTVPGLEKIRWLPRRASTLALPGIDFWLIDDQVARWNVFSGDGQVLEPTAPKTPARSNCAPKCSGRCGGLAAPHTDYRTAPHRTGSDRQRETPRLPPPHVQSWADRCGGGRPRGRARILLLQWHRPGCRRRNVPTLP</sequence>
<feature type="compositionally biased region" description="Basic and acidic residues" evidence="1">
    <location>
        <begin position="78"/>
        <end position="96"/>
    </location>
</feature>
<evidence type="ECO:0000256" key="1">
    <source>
        <dbReference type="SAM" id="MobiDB-lite"/>
    </source>
</evidence>
<evidence type="ECO:0000259" key="2">
    <source>
        <dbReference type="Pfam" id="PF21806"/>
    </source>
</evidence>
<reference evidence="4" key="1">
    <citation type="journal article" date="2019" name="Int. J. Syst. Evol. Microbiol.">
        <title>The Global Catalogue of Microorganisms (GCM) 10K type strain sequencing project: providing services to taxonomists for standard genome sequencing and annotation.</title>
        <authorList>
            <consortium name="The Broad Institute Genomics Platform"/>
            <consortium name="The Broad Institute Genome Sequencing Center for Infectious Disease"/>
            <person name="Wu L."/>
            <person name="Ma J."/>
        </authorList>
    </citation>
    <scope>NUCLEOTIDE SEQUENCE [LARGE SCALE GENOMIC DNA]</scope>
    <source>
        <strain evidence="4">JCM 12607</strain>
    </source>
</reference>
<feature type="domain" description="DUF6879" evidence="2">
    <location>
        <begin position="10"/>
        <end position="81"/>
    </location>
</feature>